<dbReference type="Proteomes" id="UP000078237">
    <property type="component" value="Unassembled WGS sequence"/>
</dbReference>
<keyword evidence="5" id="KW-0333">Golgi apparatus</keyword>
<name>A0A175W0H9_9PEZI</name>
<dbReference type="PANTHER" id="PTHR43083">
    <property type="entry name" value="MANNAN POLYMERASE II"/>
    <property type="match status" value="1"/>
</dbReference>
<dbReference type="AlphaFoldDB" id="A0A175W0H9"/>
<evidence type="ECO:0000256" key="6">
    <source>
        <dbReference type="ARBA" id="ARBA00023136"/>
    </source>
</evidence>
<protein>
    <submittedName>
        <fullName evidence="10">Mannan polymerase II complex ANP1 subunit</fullName>
    </submittedName>
</protein>
<dbReference type="VEuPathDB" id="FungiDB:MMYC01_205242"/>
<gene>
    <name evidence="10" type="ORF">MMYC01_205242</name>
</gene>
<comment type="caution">
    <text evidence="10">The sequence shown here is derived from an EMBL/GenBank/DDBJ whole genome shotgun (WGS) entry which is preliminary data.</text>
</comment>
<sequence length="490" mass="56065">MLPFASSGSKVIPRHHVSGYSNGYPRGNTFEISPHRYQPRGTAPLSRRRKRLFVRLGILAAALFFYVLYFWSGTSIFSLFSFSLISSGDDFQLETVRYYDLSTVQGTARGWEREERILLCVPLRDAEEHLPMFFSHLRNFTYPHNLIDLAFLVSDTKDNTLQVLTQSLEEIQASEDESLYFGEISIIEKDFGQAVNQDVESRHGFAAQAGRRKLMARARNWLLSAALRPYHSWVYWRDVDVETAPFTILEDLMRHNKDVIVPNVWRPLPDWLGGEQPYDLNSWQESETALALADTLDEDAVIVEGYAEYATWRPHLAYLRDPYGDPDMEMEIDGVGGVSILAKARVFRYGVHFPAFSFEKHAETEGFGKMAKKMDFSVVGLPHYTIWHMYEPSVDDIKHMEQMEQERLAREQEEKAQAEKLQKMKESFSDATGQWEKDKAALQNLAQQEMKEEAKAIVDAAKELPGAQPATPEEENKVDGKGEQRDGGKT</sequence>
<keyword evidence="6 9" id="KW-0472">Membrane</keyword>
<evidence type="ECO:0000313" key="10">
    <source>
        <dbReference type="EMBL" id="KXX77132.1"/>
    </source>
</evidence>
<dbReference type="GO" id="GO:0018279">
    <property type="term" value="P:protein N-linked glycosylation via asparagine"/>
    <property type="evidence" value="ECO:0007669"/>
    <property type="project" value="EnsemblFungi"/>
</dbReference>
<dbReference type="Gene3D" id="3.90.550.10">
    <property type="entry name" value="Spore Coat Polysaccharide Biosynthesis Protein SpsA, Chain A"/>
    <property type="match status" value="1"/>
</dbReference>
<feature type="compositionally biased region" description="Basic and acidic residues" evidence="8">
    <location>
        <begin position="474"/>
        <end position="490"/>
    </location>
</feature>
<evidence type="ECO:0000256" key="4">
    <source>
        <dbReference type="ARBA" id="ARBA00022989"/>
    </source>
</evidence>
<proteinExistence type="inferred from homology"/>
<accession>A0A175W0H9</accession>
<evidence type="ECO:0000256" key="5">
    <source>
        <dbReference type="ARBA" id="ARBA00023034"/>
    </source>
</evidence>
<evidence type="ECO:0000256" key="1">
    <source>
        <dbReference type="ARBA" id="ARBA00004323"/>
    </source>
</evidence>
<evidence type="ECO:0000256" key="9">
    <source>
        <dbReference type="SAM" id="Phobius"/>
    </source>
</evidence>
<feature type="region of interest" description="Disordered" evidence="8">
    <location>
        <begin position="451"/>
        <end position="490"/>
    </location>
</feature>
<dbReference type="InterPro" id="IPR052086">
    <property type="entry name" value="Mannan_Polymerase_Subunit"/>
</dbReference>
<comment type="subcellular location">
    <subcellularLocation>
        <location evidence="1">Golgi apparatus membrane</location>
        <topology evidence="1">Single-pass type II membrane protein</topology>
    </subcellularLocation>
</comment>
<dbReference type="GO" id="GO:0000032">
    <property type="term" value="P:cell wall mannoprotein biosynthetic process"/>
    <property type="evidence" value="ECO:0007669"/>
    <property type="project" value="TreeGrafter"/>
</dbReference>
<dbReference type="GO" id="GO:0000009">
    <property type="term" value="F:alpha-1,6-mannosyltransferase activity"/>
    <property type="evidence" value="ECO:0007669"/>
    <property type="project" value="TreeGrafter"/>
</dbReference>
<dbReference type="EMBL" id="LCTW02000176">
    <property type="protein sequence ID" value="KXX77132.1"/>
    <property type="molecule type" value="Genomic_DNA"/>
</dbReference>
<keyword evidence="11" id="KW-1185">Reference proteome</keyword>
<feature type="transmembrane region" description="Helical" evidence="9">
    <location>
        <begin position="52"/>
        <end position="71"/>
    </location>
</feature>
<evidence type="ECO:0000256" key="3">
    <source>
        <dbReference type="ARBA" id="ARBA00022968"/>
    </source>
</evidence>
<dbReference type="InterPro" id="IPR029044">
    <property type="entry name" value="Nucleotide-diphossugar_trans"/>
</dbReference>
<dbReference type="PANTHER" id="PTHR43083:SF2">
    <property type="entry name" value="MANNAN POLYMERASE II COMPLEX ANP1 SUBUNIT"/>
    <property type="match status" value="1"/>
</dbReference>
<reference evidence="10 11" key="1">
    <citation type="journal article" date="2016" name="Genome Announc.">
        <title>Genome Sequence of Madurella mycetomatis mm55, Isolated from a Human Mycetoma Case in Sudan.</title>
        <authorList>
            <person name="Smit S."/>
            <person name="Derks M.F."/>
            <person name="Bervoets S."/>
            <person name="Fahal A."/>
            <person name="van Leeuwen W."/>
            <person name="van Belkum A."/>
            <person name="van de Sande W.W."/>
        </authorList>
    </citation>
    <scope>NUCLEOTIDE SEQUENCE [LARGE SCALE GENOMIC DNA]</scope>
    <source>
        <strain evidence="11">mm55</strain>
    </source>
</reference>
<dbReference type="GO" id="GO:0140497">
    <property type="term" value="C:mannan polymerase II complex"/>
    <property type="evidence" value="ECO:0007669"/>
    <property type="project" value="EnsemblFungi"/>
</dbReference>
<feature type="compositionally biased region" description="Basic and acidic residues" evidence="8">
    <location>
        <begin position="451"/>
        <end position="462"/>
    </location>
</feature>
<comment type="similarity">
    <text evidence="7">Belongs to the ANP1/MMN9/VAN1 family.</text>
</comment>
<evidence type="ECO:0000256" key="8">
    <source>
        <dbReference type="SAM" id="MobiDB-lite"/>
    </source>
</evidence>
<evidence type="ECO:0000256" key="7">
    <source>
        <dbReference type="ARBA" id="ARBA00037964"/>
    </source>
</evidence>
<evidence type="ECO:0000313" key="11">
    <source>
        <dbReference type="Proteomes" id="UP000078237"/>
    </source>
</evidence>
<dbReference type="FunFam" id="3.90.550.10:FF:000017">
    <property type="entry name" value="Mannan polymerase II complex ANP1 subunit"/>
    <property type="match status" value="1"/>
</dbReference>
<organism evidence="10 11">
    <name type="scientific">Madurella mycetomatis</name>
    <dbReference type="NCBI Taxonomy" id="100816"/>
    <lineage>
        <taxon>Eukaryota</taxon>
        <taxon>Fungi</taxon>
        <taxon>Dikarya</taxon>
        <taxon>Ascomycota</taxon>
        <taxon>Pezizomycotina</taxon>
        <taxon>Sordariomycetes</taxon>
        <taxon>Sordariomycetidae</taxon>
        <taxon>Sordariales</taxon>
        <taxon>Sordariales incertae sedis</taxon>
        <taxon>Madurella</taxon>
    </lineage>
</organism>
<dbReference type="STRING" id="100816.A0A175W0H9"/>
<dbReference type="SUPFAM" id="SSF53448">
    <property type="entry name" value="Nucleotide-diphospho-sugar transferases"/>
    <property type="match status" value="1"/>
</dbReference>
<dbReference type="Pfam" id="PF03452">
    <property type="entry name" value="Anp1"/>
    <property type="match status" value="1"/>
</dbReference>
<keyword evidence="4 9" id="KW-1133">Transmembrane helix</keyword>
<dbReference type="OrthoDB" id="204164at2759"/>
<keyword evidence="2 9" id="KW-0812">Transmembrane</keyword>
<keyword evidence="3" id="KW-0735">Signal-anchor</keyword>
<evidence type="ECO:0000256" key="2">
    <source>
        <dbReference type="ARBA" id="ARBA00022692"/>
    </source>
</evidence>